<comment type="similarity">
    <text evidence="2 6">Belongs to the proteasome subunit S1 family.</text>
</comment>
<comment type="function">
    <text evidence="1 6">Component of the 26S proteasome, a multiprotein complex involved in the ATP-dependent degradation of ubiquitinated proteins. This complex plays a key role in the maintenance of protein homeostasis by removing misfolded or damaged proteins, which could impair cellular functions, and by removing proteins whose functions are no longer required. Therefore, the proteasome participates in numerous cellular processes, including cell cycle progression, apoptosis, or DNA damage repair.</text>
</comment>
<dbReference type="GeneTree" id="ENSGT00940000153386"/>
<dbReference type="PANTHER" id="PTHR10943">
    <property type="entry name" value="26S PROTEASOME NON-ATPASE REGULATORY SUBUNIT"/>
    <property type="match status" value="1"/>
</dbReference>
<dbReference type="InterPro" id="IPR011989">
    <property type="entry name" value="ARM-like"/>
</dbReference>
<feature type="compositionally biased region" description="Basic residues" evidence="7">
    <location>
        <begin position="833"/>
        <end position="844"/>
    </location>
</feature>
<keyword evidence="4" id="KW-0677">Repeat</keyword>
<feature type="region of interest" description="Disordered" evidence="7">
    <location>
        <begin position="829"/>
        <end position="884"/>
    </location>
</feature>
<dbReference type="AlphaFoldDB" id="H2Y5G6"/>
<dbReference type="PIRSF" id="PIRSF015947">
    <property type="entry name" value="26S_Psome_Rpn2"/>
    <property type="match status" value="1"/>
</dbReference>
<dbReference type="Proteomes" id="UP000007875">
    <property type="component" value="Unassembled WGS sequence"/>
</dbReference>
<dbReference type="InterPro" id="IPR016642">
    <property type="entry name" value="26S_Psome_Rpn2"/>
</dbReference>
<sequence length="981" mass="108607">MHITSAAGVLSLLEEPEDELKVYALKRLNDIVPEFWPEISDHVEQIEVLYEDETFKYREMSALLASKLYYYLGSYEDSLNYALCAGKAFNVKESSEYVVTTICKCIDHYTKLREKAQEDESCKIDPRLEEIVNRMFENCLEAGQYKQAIGIAVETRRLDIFERAVKMTPNLGEILSYCTNLCTRLIQNKGLREDILKLLVRLHSTLVPTVSKTVTQPDYINVCQCLIYLDDPASVSDILQNLIAGGKEQVSMAYQIAFDMYDSAPQHFLLGVIRALRAGSTPSTDDTEATKDEEKTVKKLQLYLSVMMADDSKKQIDCLCAILDGEKSIELYLQFLIRNNHADLVTLKQTKDQVRNSVCHNACVIANSFMHCGTTIDQFLRDNLDWLARATNWAKFTATASLGVIHQRHEKDSLNLMSTYLPKDASGGSAYQEAGGLYAIGLIHANHGQGKISDYLFKQLSNANNEIIRHGGCLGLGLASIGTANTDVYELLKSNLHQDDAVTGEAAGLAMGLVMIGESYQALGDMVSYARETQHEKIIRGLAVGIALVMYGRMEEADSLIEDLSGDKDPILRRCAMYTIAMAYVGSGSNKANRKLLHFAVSDVNNDVRRAAVESLGFILSRTPAQCPSVVSLLSESYNPHVRYGAAVALGIACAGTGNKDALNLLEPLTSDSINYVRQGSLIASAMILIQHTEATCPKVKQFKELYKKVITDKHEDVMAKYGAILSQGIIDAGGRNVTLSLQSRTGHVNMASVVGMLVFNQYWYWFPHAHFLSLTFTPSAIIGLNSDLKMPKMEFHSNAKPSTFAYPAPLEEKRGREAEKVETAVLSTTAKQKAKEKKEKKKAATTGAANEGEKMEVSSEPPKKVDVKKEETAVEMDTDQVKEEKEKEEATFEMINNPCRAILPQLKLISLTEDSRYAPLKPITSGGIILLKDKQAGEPEQLLEPVAVTLLTSIAAGGPKKEENDEEDEPPPPEPFEFTE</sequence>
<accession>H2Y5G6</accession>
<dbReference type="STRING" id="51511.ENSCSAVP00000000564"/>
<proteinExistence type="inferred from homology"/>
<evidence type="ECO:0000256" key="3">
    <source>
        <dbReference type="ARBA" id="ARBA00014929"/>
    </source>
</evidence>
<feature type="region of interest" description="Disordered" evidence="7">
    <location>
        <begin position="955"/>
        <end position="981"/>
    </location>
</feature>
<reference evidence="10" key="3">
    <citation type="submission" date="2025-09" db="UniProtKB">
        <authorList>
            <consortium name="Ensembl"/>
        </authorList>
    </citation>
    <scope>IDENTIFICATION</scope>
</reference>
<evidence type="ECO:0000256" key="2">
    <source>
        <dbReference type="ARBA" id="ARBA00006308"/>
    </source>
</evidence>
<reference evidence="10" key="2">
    <citation type="submission" date="2025-08" db="UniProtKB">
        <authorList>
            <consortium name="Ensembl"/>
        </authorList>
    </citation>
    <scope>IDENTIFICATION</scope>
</reference>
<dbReference type="GO" id="GO:0042176">
    <property type="term" value="P:regulation of protein catabolic process"/>
    <property type="evidence" value="ECO:0007669"/>
    <property type="project" value="UniProtKB-UniRule"/>
</dbReference>
<keyword evidence="11" id="KW-1185">Reference proteome</keyword>
<evidence type="ECO:0000256" key="6">
    <source>
        <dbReference type="PIRNR" id="PIRNR015947"/>
    </source>
</evidence>
<evidence type="ECO:0000313" key="11">
    <source>
        <dbReference type="Proteomes" id="UP000007875"/>
    </source>
</evidence>
<evidence type="ECO:0000259" key="9">
    <source>
        <dbReference type="Pfam" id="PF21505"/>
    </source>
</evidence>
<dbReference type="GO" id="GO:0034515">
    <property type="term" value="C:proteasome storage granule"/>
    <property type="evidence" value="ECO:0007669"/>
    <property type="project" value="TreeGrafter"/>
</dbReference>
<dbReference type="OMA" id="IMFGRQE"/>
<reference evidence="11" key="1">
    <citation type="submission" date="2003-08" db="EMBL/GenBank/DDBJ databases">
        <authorList>
            <person name="Birren B."/>
            <person name="Nusbaum C."/>
            <person name="Abebe A."/>
            <person name="Abouelleil A."/>
            <person name="Adekoya E."/>
            <person name="Ait-zahra M."/>
            <person name="Allen N."/>
            <person name="Allen T."/>
            <person name="An P."/>
            <person name="Anderson M."/>
            <person name="Anderson S."/>
            <person name="Arachchi H."/>
            <person name="Armbruster J."/>
            <person name="Bachantsang P."/>
            <person name="Baldwin J."/>
            <person name="Barry A."/>
            <person name="Bayul T."/>
            <person name="Blitshsteyn B."/>
            <person name="Bloom T."/>
            <person name="Blye J."/>
            <person name="Boguslavskiy L."/>
            <person name="Borowsky M."/>
            <person name="Boukhgalter B."/>
            <person name="Brunache A."/>
            <person name="Butler J."/>
            <person name="Calixte N."/>
            <person name="Calvo S."/>
            <person name="Camarata J."/>
            <person name="Campo K."/>
            <person name="Chang J."/>
            <person name="Cheshatsang Y."/>
            <person name="Citroen M."/>
            <person name="Collymore A."/>
            <person name="Considine T."/>
            <person name="Cook A."/>
            <person name="Cooke P."/>
            <person name="Corum B."/>
            <person name="Cuomo C."/>
            <person name="David R."/>
            <person name="Dawoe T."/>
            <person name="Degray S."/>
            <person name="Dodge S."/>
            <person name="Dooley K."/>
            <person name="Dorje P."/>
            <person name="Dorjee K."/>
            <person name="Dorris L."/>
            <person name="Duffey N."/>
            <person name="Dupes A."/>
            <person name="Elkins T."/>
            <person name="Engels R."/>
            <person name="Erickson J."/>
            <person name="Farina A."/>
            <person name="Faro S."/>
            <person name="Ferreira P."/>
            <person name="Fischer H."/>
            <person name="Fitzgerald M."/>
            <person name="Foley K."/>
            <person name="Gage D."/>
            <person name="Galagan J."/>
            <person name="Gearin G."/>
            <person name="Gnerre S."/>
            <person name="Gnirke A."/>
            <person name="Goyette A."/>
            <person name="Graham J."/>
            <person name="Grandbois E."/>
            <person name="Gyaltsen K."/>
            <person name="Hafez N."/>
            <person name="Hagopian D."/>
            <person name="Hagos B."/>
            <person name="Hall J."/>
            <person name="Hatcher B."/>
            <person name="Heller A."/>
            <person name="Higgins H."/>
            <person name="Honan T."/>
            <person name="Horn A."/>
            <person name="Houde N."/>
            <person name="Hughes L."/>
            <person name="Hulme W."/>
            <person name="Husby E."/>
            <person name="Iliev I."/>
            <person name="Jaffe D."/>
            <person name="Jones C."/>
            <person name="Kamal M."/>
            <person name="Kamat A."/>
            <person name="Kamvysselis M."/>
            <person name="Karlsson E."/>
            <person name="Kells C."/>
            <person name="Kieu A."/>
            <person name="Kisner P."/>
            <person name="Kodira C."/>
            <person name="Kulbokas E."/>
            <person name="Labutti K."/>
            <person name="Lama D."/>
            <person name="Landers T."/>
            <person name="Leger J."/>
            <person name="Levine S."/>
            <person name="Lewis D."/>
            <person name="Lewis T."/>
            <person name="Lindblad-toh K."/>
            <person name="Liu X."/>
            <person name="Lokyitsang T."/>
            <person name="Lokyitsang Y."/>
            <person name="Lucien O."/>
            <person name="Lui A."/>
            <person name="Ma L.J."/>
            <person name="Mabbitt R."/>
            <person name="Macdonald J."/>
            <person name="Maclean C."/>
            <person name="Major J."/>
            <person name="Manning J."/>
            <person name="Marabella R."/>
            <person name="Maru K."/>
            <person name="Matthews C."/>
            <person name="Mauceli E."/>
            <person name="Mccarthy M."/>
            <person name="Mcdonough S."/>
            <person name="Mcghee T."/>
            <person name="Meldrim J."/>
            <person name="Meneus L."/>
            <person name="Mesirov J."/>
            <person name="Mihalev A."/>
            <person name="Mihova T."/>
            <person name="Mikkelsen T."/>
            <person name="Mlenga V."/>
            <person name="Moru K."/>
            <person name="Mozes J."/>
            <person name="Mulrain L."/>
            <person name="Munson G."/>
            <person name="Naylor J."/>
            <person name="Newes C."/>
            <person name="Nguyen C."/>
            <person name="Nguyen N."/>
            <person name="Nguyen T."/>
            <person name="Nicol R."/>
            <person name="Nielsen C."/>
            <person name="Nizzari M."/>
            <person name="Norbu C."/>
            <person name="Norbu N."/>
            <person name="O'donnell P."/>
            <person name="Okoawo O."/>
            <person name="O'leary S."/>
            <person name="Omotosho B."/>
            <person name="O'neill K."/>
            <person name="Osman S."/>
            <person name="Parker S."/>
            <person name="Perrin D."/>
            <person name="Phunkhang P."/>
            <person name="Piqani B."/>
            <person name="Purcell S."/>
            <person name="Rachupka T."/>
            <person name="Ramasamy U."/>
            <person name="Rameau R."/>
            <person name="Ray V."/>
            <person name="Raymond C."/>
            <person name="Retta R."/>
            <person name="Richardson S."/>
            <person name="Rise C."/>
            <person name="Rodriguez J."/>
            <person name="Rogers J."/>
            <person name="Rogov P."/>
            <person name="Rutman M."/>
            <person name="Schupbach R."/>
            <person name="Seaman C."/>
            <person name="Settipalli S."/>
            <person name="Sharpe T."/>
            <person name="Sheridan J."/>
            <person name="Sherpa N."/>
            <person name="Shi J."/>
            <person name="Smirnov S."/>
            <person name="Smith C."/>
            <person name="Sougnez C."/>
            <person name="Spencer B."/>
            <person name="Stalker J."/>
            <person name="Stange-thomann N."/>
            <person name="Stavropoulos S."/>
            <person name="Stetson K."/>
            <person name="Stone C."/>
            <person name="Stone S."/>
            <person name="Stubbs M."/>
            <person name="Talamas J."/>
            <person name="Tchuinga P."/>
            <person name="Tenzing P."/>
            <person name="Tesfaye S."/>
            <person name="Theodore J."/>
            <person name="Thoulutsang Y."/>
            <person name="Topham K."/>
            <person name="Towey S."/>
            <person name="Tsamla T."/>
            <person name="Tsomo N."/>
            <person name="Vallee D."/>
            <person name="Vassiliev H."/>
            <person name="Venkataraman V."/>
            <person name="Vinson J."/>
            <person name="Vo A."/>
            <person name="Wade C."/>
            <person name="Wang S."/>
            <person name="Wangchuk T."/>
            <person name="Wangdi T."/>
            <person name="Whittaker C."/>
            <person name="Wilkinson J."/>
            <person name="Wu Y."/>
            <person name="Wyman D."/>
            <person name="Yadav S."/>
            <person name="Yang S."/>
            <person name="Yang X."/>
            <person name="Yeager S."/>
            <person name="Yee E."/>
            <person name="Young G."/>
            <person name="Zainoun J."/>
            <person name="Zembeck L."/>
            <person name="Zimmer A."/>
            <person name="Zody M."/>
            <person name="Lander E."/>
        </authorList>
    </citation>
    <scope>NUCLEOTIDE SEQUENCE [LARGE SCALE GENOMIC DNA]</scope>
</reference>
<keyword evidence="5 6" id="KW-0647">Proteasome</keyword>
<dbReference type="Gene3D" id="1.25.10.10">
    <property type="entry name" value="Leucine-rich Repeat Variant"/>
    <property type="match status" value="1"/>
</dbReference>
<dbReference type="PANTHER" id="PTHR10943:SF2">
    <property type="entry name" value="26S PROTEASOME NON-ATPASE REGULATORY SUBUNIT 1"/>
    <property type="match status" value="1"/>
</dbReference>
<dbReference type="GO" id="GO:0008540">
    <property type="term" value="C:proteasome regulatory particle, base subcomplex"/>
    <property type="evidence" value="ECO:0007669"/>
    <property type="project" value="UniProtKB-UniRule"/>
</dbReference>
<feature type="domain" description="26S proteasome regulatory subunit RPN2 C-terminal" evidence="8">
    <location>
        <begin position="781"/>
        <end position="943"/>
    </location>
</feature>
<evidence type="ECO:0000259" key="8">
    <source>
        <dbReference type="Pfam" id="PF18004"/>
    </source>
</evidence>
<dbReference type="Pfam" id="PF13646">
    <property type="entry name" value="HEAT_2"/>
    <property type="match status" value="1"/>
</dbReference>
<dbReference type="InterPro" id="IPR016024">
    <property type="entry name" value="ARM-type_fold"/>
</dbReference>
<evidence type="ECO:0000313" key="10">
    <source>
        <dbReference type="Ensembl" id="ENSCSAVP00000000564.1"/>
    </source>
</evidence>
<evidence type="ECO:0000256" key="7">
    <source>
        <dbReference type="SAM" id="MobiDB-lite"/>
    </source>
</evidence>
<dbReference type="InterPro" id="IPR048570">
    <property type="entry name" value="PSMD1_RPN2_N"/>
</dbReference>
<dbReference type="Ensembl" id="ENSCSAVT00000000571.1">
    <property type="protein sequence ID" value="ENSCSAVP00000000564.1"/>
    <property type="gene ID" value="ENSCSAVG00000000318.1"/>
</dbReference>
<dbReference type="InParanoid" id="H2Y5G6"/>
<dbReference type="FunFam" id="1.25.10.10:FF:000017">
    <property type="entry name" value="26S proteasome non-ATPase regulatory subunit 1"/>
    <property type="match status" value="1"/>
</dbReference>
<feature type="compositionally biased region" description="Acidic residues" evidence="7">
    <location>
        <begin position="965"/>
        <end position="981"/>
    </location>
</feature>
<organism evidence="10 11">
    <name type="scientific">Ciona savignyi</name>
    <name type="common">Pacific transparent sea squirt</name>
    <dbReference type="NCBI Taxonomy" id="51511"/>
    <lineage>
        <taxon>Eukaryota</taxon>
        <taxon>Metazoa</taxon>
        <taxon>Chordata</taxon>
        <taxon>Tunicata</taxon>
        <taxon>Ascidiacea</taxon>
        <taxon>Phlebobranchia</taxon>
        <taxon>Cionidae</taxon>
        <taxon>Ciona</taxon>
    </lineage>
</organism>
<dbReference type="InterPro" id="IPR040623">
    <property type="entry name" value="RPN2_C"/>
</dbReference>
<dbReference type="Pfam" id="PF21505">
    <property type="entry name" value="RPN2_N"/>
    <property type="match status" value="1"/>
</dbReference>
<dbReference type="Pfam" id="PF18004">
    <property type="entry name" value="RPN2_C"/>
    <property type="match status" value="1"/>
</dbReference>
<feature type="domain" description="26S proteasome non-ATPase regulatory subunit 1/RPN2 N-terminal" evidence="9">
    <location>
        <begin position="4"/>
        <end position="340"/>
    </location>
</feature>
<protein>
    <recommendedName>
        <fullName evidence="3 6">26S proteasome non-ATPase regulatory subunit 1</fullName>
    </recommendedName>
</protein>
<evidence type="ECO:0000256" key="5">
    <source>
        <dbReference type="ARBA" id="ARBA00022942"/>
    </source>
</evidence>
<dbReference type="GO" id="GO:0043161">
    <property type="term" value="P:proteasome-mediated ubiquitin-dependent protein catabolic process"/>
    <property type="evidence" value="ECO:0007669"/>
    <property type="project" value="TreeGrafter"/>
</dbReference>
<evidence type="ECO:0000256" key="1">
    <source>
        <dbReference type="ARBA" id="ARBA00002362"/>
    </source>
</evidence>
<feature type="compositionally biased region" description="Basic and acidic residues" evidence="7">
    <location>
        <begin position="852"/>
        <end position="873"/>
    </location>
</feature>
<evidence type="ECO:0000256" key="4">
    <source>
        <dbReference type="ARBA" id="ARBA00022737"/>
    </source>
</evidence>
<dbReference type="Pfam" id="PF01851">
    <property type="entry name" value="PC_rep"/>
    <property type="match status" value="1"/>
</dbReference>
<dbReference type="GO" id="GO:0030234">
    <property type="term" value="F:enzyme regulator activity"/>
    <property type="evidence" value="ECO:0007669"/>
    <property type="project" value="UniProtKB-UniRule"/>
</dbReference>
<comment type="subunit">
    <text evidence="6">Component of the 19S proteasome regulatory particle complex. The 26S proteasome consists of a 20S core particle (CP) and two 19S regulatory subunits (RP).</text>
</comment>
<name>H2Y5G6_CIOSA</name>
<dbReference type="eggNOG" id="KOG2062">
    <property type="taxonomic scope" value="Eukaryota"/>
</dbReference>
<dbReference type="InterPro" id="IPR002015">
    <property type="entry name" value="Proteasome/cyclosome_rpt"/>
</dbReference>
<dbReference type="GO" id="GO:0005634">
    <property type="term" value="C:nucleus"/>
    <property type="evidence" value="ECO:0007669"/>
    <property type="project" value="TreeGrafter"/>
</dbReference>
<dbReference type="SUPFAM" id="SSF48371">
    <property type="entry name" value="ARM repeat"/>
    <property type="match status" value="1"/>
</dbReference>